<evidence type="ECO:0000256" key="9">
    <source>
        <dbReference type="ARBA" id="ARBA00022842"/>
    </source>
</evidence>
<gene>
    <name evidence="12" type="ORF">A8926_0331</name>
</gene>
<accession>A0A2N3XQH5</accession>
<dbReference type="NCBIfam" id="TIGR00150">
    <property type="entry name" value="T6A_YjeE"/>
    <property type="match status" value="1"/>
</dbReference>
<comment type="similarity">
    <text evidence="2">Belongs to the TsaE family.</text>
</comment>
<dbReference type="GO" id="GO:0046872">
    <property type="term" value="F:metal ion binding"/>
    <property type="evidence" value="ECO:0007669"/>
    <property type="project" value="UniProtKB-KW"/>
</dbReference>
<evidence type="ECO:0000256" key="1">
    <source>
        <dbReference type="ARBA" id="ARBA00004496"/>
    </source>
</evidence>
<evidence type="ECO:0000313" key="12">
    <source>
        <dbReference type="EMBL" id="PKW12840.1"/>
    </source>
</evidence>
<keyword evidence="7" id="KW-0547">Nucleotide-binding</keyword>
<dbReference type="GO" id="GO:0002949">
    <property type="term" value="P:tRNA threonylcarbamoyladenosine modification"/>
    <property type="evidence" value="ECO:0007669"/>
    <property type="project" value="InterPro"/>
</dbReference>
<name>A0A2N3XQH5_SACSN</name>
<dbReference type="Proteomes" id="UP000233786">
    <property type="component" value="Unassembled WGS sequence"/>
</dbReference>
<keyword evidence="9" id="KW-0460">Magnesium</keyword>
<evidence type="ECO:0000313" key="13">
    <source>
        <dbReference type="Proteomes" id="UP000233786"/>
    </source>
</evidence>
<evidence type="ECO:0000256" key="4">
    <source>
        <dbReference type="ARBA" id="ARBA00022490"/>
    </source>
</evidence>
<dbReference type="RefSeq" id="WP_010316158.1">
    <property type="nucleotide sequence ID" value="NZ_CP061007.1"/>
</dbReference>
<comment type="function">
    <text evidence="10">Required for the formation of a threonylcarbamoyl group on adenosine at position 37 (t(6)A37) in tRNAs that read codons beginning with adenine. Is involved in the transfer of the threonylcarbamoyl moiety of threonylcarbamoyl-AMP (TC-AMP) to the N6 group of A37, together with TsaD and TsaB. TsaE seems to play an indirect role in the t(6)A biosynthesis pathway, possibly in regulating the core enzymatic function of TsaD.</text>
</comment>
<dbReference type="InterPro" id="IPR003442">
    <property type="entry name" value="T6A_TsaE"/>
</dbReference>
<keyword evidence="13" id="KW-1185">Reference proteome</keyword>
<evidence type="ECO:0000256" key="6">
    <source>
        <dbReference type="ARBA" id="ARBA00022723"/>
    </source>
</evidence>
<proteinExistence type="inferred from homology"/>
<organism evidence="12 13">
    <name type="scientific">Saccharopolyspora spinosa</name>
    <dbReference type="NCBI Taxonomy" id="60894"/>
    <lineage>
        <taxon>Bacteria</taxon>
        <taxon>Bacillati</taxon>
        <taxon>Actinomycetota</taxon>
        <taxon>Actinomycetes</taxon>
        <taxon>Pseudonocardiales</taxon>
        <taxon>Pseudonocardiaceae</taxon>
        <taxon>Saccharopolyspora</taxon>
    </lineage>
</organism>
<sequence>MSPALQIVELPEESDTLEFGRRLGAALRAGDLVLLDGPLGAGKTVLARGIAAGMGVTGAVTSPTFVIARVHRPESGDGPALVHVDAYRLAGLDEIDDLDLDTDLTDAAVVVEWGEGLAERLADSYLLLRIRRRDDDVREISLEPHGETWSPRLAEHLAR</sequence>
<keyword evidence="5" id="KW-0819">tRNA processing</keyword>
<dbReference type="EMBL" id="PJNB01000001">
    <property type="protein sequence ID" value="PKW12840.1"/>
    <property type="molecule type" value="Genomic_DNA"/>
</dbReference>
<reference evidence="12" key="1">
    <citation type="submission" date="2017-12" db="EMBL/GenBank/DDBJ databases">
        <title>Sequencing the genomes of 1000 Actinobacteria strains.</title>
        <authorList>
            <person name="Klenk H.-P."/>
        </authorList>
    </citation>
    <scope>NUCLEOTIDE SEQUENCE [LARGE SCALE GENOMIC DNA]</scope>
    <source>
        <strain evidence="12">DSM 44228</strain>
    </source>
</reference>
<dbReference type="GO" id="GO:0005737">
    <property type="term" value="C:cytoplasm"/>
    <property type="evidence" value="ECO:0007669"/>
    <property type="project" value="UniProtKB-SubCell"/>
</dbReference>
<evidence type="ECO:0000256" key="3">
    <source>
        <dbReference type="ARBA" id="ARBA00019010"/>
    </source>
</evidence>
<dbReference type="Pfam" id="PF02367">
    <property type="entry name" value="TsaE"/>
    <property type="match status" value="1"/>
</dbReference>
<comment type="subcellular location">
    <subcellularLocation>
        <location evidence="1">Cytoplasm</location>
    </subcellularLocation>
</comment>
<protein>
    <recommendedName>
        <fullName evidence="3">tRNA threonylcarbamoyladenosine biosynthesis protein TsaE</fullName>
    </recommendedName>
    <alternativeName>
        <fullName evidence="11">t(6)A37 threonylcarbamoyladenosine biosynthesis protein TsaE</fullName>
    </alternativeName>
</protein>
<keyword evidence="8" id="KW-0067">ATP-binding</keyword>
<evidence type="ECO:0000256" key="7">
    <source>
        <dbReference type="ARBA" id="ARBA00022741"/>
    </source>
</evidence>
<evidence type="ECO:0000256" key="10">
    <source>
        <dbReference type="ARBA" id="ARBA00024908"/>
    </source>
</evidence>
<dbReference type="STRING" id="994479.GCA_000194155_07994"/>
<dbReference type="Gene3D" id="3.40.50.300">
    <property type="entry name" value="P-loop containing nucleotide triphosphate hydrolases"/>
    <property type="match status" value="1"/>
</dbReference>
<comment type="caution">
    <text evidence="12">The sequence shown here is derived from an EMBL/GenBank/DDBJ whole genome shotgun (WGS) entry which is preliminary data.</text>
</comment>
<dbReference type="PANTHER" id="PTHR33540">
    <property type="entry name" value="TRNA THREONYLCARBAMOYLADENOSINE BIOSYNTHESIS PROTEIN TSAE"/>
    <property type="match status" value="1"/>
</dbReference>
<evidence type="ECO:0000256" key="2">
    <source>
        <dbReference type="ARBA" id="ARBA00007599"/>
    </source>
</evidence>
<evidence type="ECO:0000256" key="5">
    <source>
        <dbReference type="ARBA" id="ARBA00022694"/>
    </source>
</evidence>
<keyword evidence="6" id="KW-0479">Metal-binding</keyword>
<keyword evidence="4" id="KW-0963">Cytoplasm</keyword>
<dbReference type="AlphaFoldDB" id="A0A2N3XQH5"/>
<dbReference type="GO" id="GO:0005524">
    <property type="term" value="F:ATP binding"/>
    <property type="evidence" value="ECO:0007669"/>
    <property type="project" value="UniProtKB-KW"/>
</dbReference>
<evidence type="ECO:0000256" key="8">
    <source>
        <dbReference type="ARBA" id="ARBA00022840"/>
    </source>
</evidence>
<dbReference type="InterPro" id="IPR027417">
    <property type="entry name" value="P-loop_NTPase"/>
</dbReference>
<evidence type="ECO:0000256" key="11">
    <source>
        <dbReference type="ARBA" id="ARBA00032441"/>
    </source>
</evidence>
<dbReference type="SUPFAM" id="SSF52540">
    <property type="entry name" value="P-loop containing nucleoside triphosphate hydrolases"/>
    <property type="match status" value="1"/>
</dbReference>
<dbReference type="PANTHER" id="PTHR33540:SF2">
    <property type="entry name" value="TRNA THREONYLCARBAMOYLADENOSINE BIOSYNTHESIS PROTEIN TSAE"/>
    <property type="match status" value="1"/>
</dbReference>